<gene>
    <name evidence="4" type="ORF">H9Q13_03625</name>
</gene>
<dbReference type="PANTHER" id="PTHR43278:SF4">
    <property type="entry name" value="NAD(P)H-DEPENDENT FMN-CONTAINING OXIDOREDUCTASE YWQN-RELATED"/>
    <property type="match status" value="1"/>
</dbReference>
<dbReference type="Proteomes" id="UP000625551">
    <property type="component" value="Unassembled WGS sequence"/>
</dbReference>
<evidence type="ECO:0000256" key="2">
    <source>
        <dbReference type="ARBA" id="ARBA00022643"/>
    </source>
</evidence>
<dbReference type="SUPFAM" id="SSF52218">
    <property type="entry name" value="Flavoproteins"/>
    <property type="match status" value="1"/>
</dbReference>
<sequence length="168" mass="19062">MPTKALIILASARKSSDTAKLVNALFDADSVTLIDLLDYSVSPYRYDGLYPTEDNFLEVVDLMLLHDRIVFATPVYWYAMSGLMKTFFDRFTDIVTVQKDTGRQLKGKQTFLLAVGADDALPLGFEEPFRRTSLYLGMEFIATLYCEASTIDVEDTKRKRFVSDLLNN</sequence>
<feature type="domain" description="NADPH-dependent FMN reductase-like" evidence="3">
    <location>
        <begin position="4"/>
        <end position="121"/>
    </location>
</feature>
<dbReference type="Gene3D" id="3.40.50.360">
    <property type="match status" value="1"/>
</dbReference>
<keyword evidence="5" id="KW-1185">Reference proteome</keyword>
<evidence type="ECO:0000313" key="5">
    <source>
        <dbReference type="Proteomes" id="UP000625551"/>
    </source>
</evidence>
<dbReference type="InterPro" id="IPR029039">
    <property type="entry name" value="Flavoprotein-like_sf"/>
</dbReference>
<evidence type="ECO:0000259" key="3">
    <source>
        <dbReference type="Pfam" id="PF03358"/>
    </source>
</evidence>
<evidence type="ECO:0000313" key="4">
    <source>
        <dbReference type="EMBL" id="MBD1396245.1"/>
    </source>
</evidence>
<evidence type="ECO:0000256" key="1">
    <source>
        <dbReference type="ARBA" id="ARBA00022630"/>
    </source>
</evidence>
<dbReference type="PANTHER" id="PTHR43278">
    <property type="entry name" value="NAD(P)H-DEPENDENT FMN-CONTAINING OXIDOREDUCTASE YWQN-RELATED"/>
    <property type="match status" value="1"/>
</dbReference>
<dbReference type="RefSeq" id="WP_191182370.1">
    <property type="nucleotide sequence ID" value="NZ_JACXAJ010000001.1"/>
</dbReference>
<dbReference type="InterPro" id="IPR051796">
    <property type="entry name" value="ISF_SsuE-like"/>
</dbReference>
<reference evidence="4 5" key="1">
    <citation type="submission" date="2020-09" db="EMBL/GenBank/DDBJ databases">
        <title>Genome sequencing and assembly of Pontibacter sp.</title>
        <authorList>
            <person name="Chhetri G."/>
        </authorList>
    </citation>
    <scope>NUCLEOTIDE SEQUENCE [LARGE SCALE GENOMIC DNA]</scope>
    <source>
        <strain evidence="4 5">JH31</strain>
    </source>
</reference>
<dbReference type="Pfam" id="PF03358">
    <property type="entry name" value="FMN_red"/>
    <property type="match status" value="1"/>
</dbReference>
<dbReference type="EMBL" id="JACXAJ010000001">
    <property type="protein sequence ID" value="MBD1396245.1"/>
    <property type="molecule type" value="Genomic_DNA"/>
</dbReference>
<proteinExistence type="predicted"/>
<protein>
    <submittedName>
        <fullName evidence="4">NAD(P)H-dependent oxidoreductase</fullName>
    </submittedName>
</protein>
<organism evidence="4 5">
    <name type="scientific">Pontibacter aquaedesilientis</name>
    <dbReference type="NCBI Taxonomy" id="2766980"/>
    <lineage>
        <taxon>Bacteria</taxon>
        <taxon>Pseudomonadati</taxon>
        <taxon>Bacteroidota</taxon>
        <taxon>Cytophagia</taxon>
        <taxon>Cytophagales</taxon>
        <taxon>Hymenobacteraceae</taxon>
        <taxon>Pontibacter</taxon>
    </lineage>
</organism>
<name>A0ABR7XD75_9BACT</name>
<comment type="caution">
    <text evidence="4">The sequence shown here is derived from an EMBL/GenBank/DDBJ whole genome shotgun (WGS) entry which is preliminary data.</text>
</comment>
<dbReference type="InterPro" id="IPR005025">
    <property type="entry name" value="FMN_Rdtase-like_dom"/>
</dbReference>
<accession>A0ABR7XD75</accession>
<keyword evidence="1" id="KW-0285">Flavoprotein</keyword>
<keyword evidence="2" id="KW-0288">FMN</keyword>